<gene>
    <name evidence="1" type="ORF">B0I18_10677</name>
</gene>
<dbReference type="OrthoDB" id="5502466at2"/>
<proteinExistence type="predicted"/>
<dbReference type="EMBL" id="PYGD01000006">
    <property type="protein sequence ID" value="PSK91067.1"/>
    <property type="molecule type" value="Genomic_DNA"/>
</dbReference>
<dbReference type="Proteomes" id="UP000240572">
    <property type="component" value="Unassembled WGS sequence"/>
</dbReference>
<evidence type="ECO:0000313" key="1">
    <source>
        <dbReference type="EMBL" id="PSK91067.1"/>
    </source>
</evidence>
<sequence length="314" mass="36829">MFNLFSNNRKETVPEWVAGLEETQQRWFAFLEKLEARMEELCTAAIPELKEMLAADEDTYQRTFYKIQSGINGQMQHIRRKAYDTYEEKVINARYAVRDGSLTGMGSDYLTGFTQACSDRYHRDFESKFNYWQGQLDQAAVKDYEAEYRRILSDFEQTKNSFACSQCGSPLTIDRIFFISTYITCPACKTQNTFEPGTSARSLQHIARSLAEQRTRHLLAAYEAENELERELYQANHELKLSLIFEKDRTVTAGKEQQIRANEIRRQEAISNAPRMYKAYLRAMYDEWNNITPDLKEHNEKMYLRHIASNHFPS</sequence>
<comment type="caution">
    <text evidence="1">The sequence shown here is derived from an EMBL/GenBank/DDBJ whole genome shotgun (WGS) entry which is preliminary data.</text>
</comment>
<accession>A0A2P8D1H7</accession>
<reference evidence="1 2" key="1">
    <citation type="submission" date="2018-03" db="EMBL/GenBank/DDBJ databases">
        <title>Genomic Encyclopedia of Type Strains, Phase III (KMG-III): the genomes of soil and plant-associated and newly described type strains.</title>
        <authorList>
            <person name="Whitman W."/>
        </authorList>
    </citation>
    <scope>NUCLEOTIDE SEQUENCE [LARGE SCALE GENOMIC DNA]</scope>
    <source>
        <strain evidence="1 2">CGMCC 1.12700</strain>
    </source>
</reference>
<organism evidence="1 2">
    <name type="scientific">Taibaiella chishuiensis</name>
    <dbReference type="NCBI Taxonomy" id="1434707"/>
    <lineage>
        <taxon>Bacteria</taxon>
        <taxon>Pseudomonadati</taxon>
        <taxon>Bacteroidota</taxon>
        <taxon>Chitinophagia</taxon>
        <taxon>Chitinophagales</taxon>
        <taxon>Chitinophagaceae</taxon>
        <taxon>Taibaiella</taxon>
    </lineage>
</organism>
<dbReference type="RefSeq" id="WP_106523678.1">
    <property type="nucleotide sequence ID" value="NZ_PYGD01000006.1"/>
</dbReference>
<protein>
    <submittedName>
        <fullName evidence="1">Uncharacterized protein</fullName>
    </submittedName>
</protein>
<keyword evidence="2" id="KW-1185">Reference proteome</keyword>
<dbReference type="AlphaFoldDB" id="A0A2P8D1H7"/>
<name>A0A2P8D1H7_9BACT</name>
<evidence type="ECO:0000313" key="2">
    <source>
        <dbReference type="Proteomes" id="UP000240572"/>
    </source>
</evidence>